<proteinExistence type="predicted"/>
<dbReference type="KEGG" id="ahi:VU14_05480"/>
<dbReference type="EMBL" id="JACLAN010000010">
    <property type="protein sequence ID" value="MBC8674178.1"/>
    <property type="molecule type" value="Genomic_DNA"/>
</dbReference>
<evidence type="ECO:0000313" key="2">
    <source>
        <dbReference type="EMBL" id="RCF52928.1"/>
    </source>
</evidence>
<dbReference type="KEGG" id="ahh:RY45_16680"/>
<gene>
    <name evidence="2" type="ORF">C6C11_02230</name>
    <name evidence="1" type="ORF">H2136_17175</name>
</gene>
<reference evidence="1" key="4">
    <citation type="submission" date="2020-07" db="EMBL/GenBank/DDBJ databases">
        <title>Carbapenem Resistant Aeromonas hydrophila Carrying blacphA7 Isolated from Two Solid Organ Transplant Patients.</title>
        <authorList>
            <person name="Hilt E."/>
            <person name="Fitzwater S.P."/>
            <person name="Ward K."/>
            <person name="De St Maurice A."/>
            <person name="Chandrasekaran S."/>
            <person name="Garner O.B."/>
            <person name="Yang S."/>
        </authorList>
    </citation>
    <scope>NUCLEOTIDE SEQUENCE</scope>
    <source>
        <strain evidence="1">B-1</strain>
    </source>
</reference>
<dbReference type="Proteomes" id="UP000253075">
    <property type="component" value="Unassembled WGS sequence"/>
</dbReference>
<dbReference type="KEGG" id="aaj:BOQ57_16580"/>
<sequence length="81" mass="8428">MPAERYLFLIKGTLVLAQPLAAPETGELLTSLLQQGFAVGPLQVWASNAEQALACYEQAAQRRAFGDILAGSEPGLAGVGA</sequence>
<organism evidence="1">
    <name type="scientific">Aeromonas hydrophila</name>
    <dbReference type="NCBI Taxonomy" id="644"/>
    <lineage>
        <taxon>Bacteria</taxon>
        <taxon>Pseudomonadati</taxon>
        <taxon>Pseudomonadota</taxon>
        <taxon>Gammaproteobacteria</taxon>
        <taxon>Aeromonadales</taxon>
        <taxon>Aeromonadaceae</taxon>
        <taxon>Aeromonas</taxon>
    </lineage>
</organism>
<dbReference type="OMA" id="VGPLQVW"/>
<evidence type="ECO:0000313" key="1">
    <source>
        <dbReference type="EMBL" id="MBC8674178.1"/>
    </source>
</evidence>
<reference evidence="2 3" key="1">
    <citation type="journal article" date="2018" name="PLoS ONE">
        <title>Phenotypic characterization and whole genome analysis of extended-spectrum beta-lactamase-producing bacteria isolated from dogs in Germany.</title>
        <authorList>
            <person name="Boehmer T."/>
            <person name="Vogler A.J."/>
            <person name="Thomas A."/>
            <person name="Sauer S."/>
            <person name="Hergenroether M."/>
            <person name="Straubinger R.K."/>
            <person name="Birdsell D."/>
            <person name="Keim P."/>
            <person name="Sahl J.W."/>
            <person name="Williamson C.H."/>
            <person name="Riehm J.M."/>
        </authorList>
    </citation>
    <scope>NUCLEOTIDE SEQUENCE [LARGE SCALE GENOMIC DNA]</scope>
    <source>
        <strain evidence="2 3">AFG_SD03_1510_Ahy_093</strain>
    </source>
</reference>
<evidence type="ECO:0000313" key="3">
    <source>
        <dbReference type="Proteomes" id="UP000253075"/>
    </source>
</evidence>
<comment type="caution">
    <text evidence="1">The sequence shown here is derived from an EMBL/GenBank/DDBJ whole genome shotgun (WGS) entry which is preliminary data.</text>
</comment>
<dbReference type="AlphaFoldDB" id="A0A0F6K9T3"/>
<dbReference type="GeneID" id="4490689"/>
<dbReference type="EMBL" id="PUTQ01000002">
    <property type="protein sequence ID" value="RCF52928.1"/>
    <property type="molecule type" value="Genomic_DNA"/>
</dbReference>
<reference evidence="2" key="3">
    <citation type="submission" date="2018-02" db="EMBL/GenBank/DDBJ databases">
        <authorList>
            <person name="Williamson C."/>
        </authorList>
    </citation>
    <scope>NUCLEOTIDE SEQUENCE</scope>
    <source>
        <strain evidence="2">AFG_SD03_1510_Ahy_093</strain>
    </source>
</reference>
<protein>
    <submittedName>
        <fullName evidence="1">Uncharacterized protein</fullName>
    </submittedName>
</protein>
<accession>A0A0F6K9T3</accession>
<dbReference type="RefSeq" id="WP_011707010.1">
    <property type="nucleotide sequence ID" value="NZ_AP019193.1"/>
</dbReference>
<reference evidence="3" key="2">
    <citation type="submission" date="2018-02" db="EMBL/GenBank/DDBJ databases">
        <title>Phenotypic characterization and whole genome analysis of multidrug-resistant, extended-spectrum beta-lactamase-producing bacteria isolated from dogs in Germany.</title>
        <authorList>
            <person name="Williamson C."/>
        </authorList>
    </citation>
    <scope>NUCLEOTIDE SEQUENCE [LARGE SCALE GENOMIC DNA]</scope>
    <source>
        <strain evidence="3">AFG_SD03_1510_Ahy_093</strain>
    </source>
</reference>
<name>A0A0F6K9T3_AERHY</name>